<keyword evidence="3" id="KW-1185">Reference proteome</keyword>
<feature type="transmembrane region" description="Helical" evidence="1">
    <location>
        <begin position="61"/>
        <end position="80"/>
    </location>
</feature>
<evidence type="ECO:0008006" key="4">
    <source>
        <dbReference type="Google" id="ProtNLM"/>
    </source>
</evidence>
<proteinExistence type="predicted"/>
<evidence type="ECO:0000256" key="1">
    <source>
        <dbReference type="SAM" id="Phobius"/>
    </source>
</evidence>
<comment type="caution">
    <text evidence="2">The sequence shown here is derived from an EMBL/GenBank/DDBJ whole genome shotgun (WGS) entry which is preliminary data.</text>
</comment>
<keyword evidence="1" id="KW-0472">Membrane</keyword>
<feature type="transmembrane region" description="Helical" evidence="1">
    <location>
        <begin position="36"/>
        <end position="56"/>
    </location>
</feature>
<evidence type="ECO:0000313" key="3">
    <source>
        <dbReference type="Proteomes" id="UP001579974"/>
    </source>
</evidence>
<sequence length="124" mass="13480">MRTAICTVAAMFGVYVAISGFWIAQAGATNDIPQLAAAGVAELIVALASLLGAGLIFWNRWVALSMFAIATLWSACVAIIYFDETVWIWCGVALVLAVSCAWGQKRRDPLDKRQRRPHLTEPSP</sequence>
<name>A0ABV5AG43_9BACL</name>
<protein>
    <recommendedName>
        <fullName evidence="4">DoxX family protein</fullName>
    </recommendedName>
</protein>
<keyword evidence="1" id="KW-0812">Transmembrane</keyword>
<gene>
    <name evidence="2" type="ORF">KKP3000_004675</name>
</gene>
<evidence type="ECO:0000313" key="2">
    <source>
        <dbReference type="EMBL" id="MFB5191171.1"/>
    </source>
</evidence>
<dbReference type="RefSeq" id="WP_275476624.1">
    <property type="nucleotide sequence ID" value="NZ_CP162940.1"/>
</dbReference>
<reference evidence="2 3" key="1">
    <citation type="journal article" date="2024" name="Int. J. Mol. Sci.">
        <title>Exploration of Alicyclobacillus spp. Genome in Search of Antibiotic Resistance.</title>
        <authorList>
            <person name="Bucka-Kolendo J."/>
            <person name="Kiousi D.E."/>
            <person name="Dekowska A."/>
            <person name="Mikolajczuk-Szczyrba A."/>
            <person name="Karadedos D.M."/>
            <person name="Michael P."/>
            <person name="Galanis A."/>
            <person name="Sokolowska B."/>
        </authorList>
    </citation>
    <scope>NUCLEOTIDE SEQUENCE [LARGE SCALE GENOMIC DNA]</scope>
    <source>
        <strain evidence="2 3">KKP 3000</strain>
    </source>
</reference>
<accession>A0ABV5AG43</accession>
<keyword evidence="1" id="KW-1133">Transmembrane helix</keyword>
<dbReference type="EMBL" id="JBDXSU010000009">
    <property type="protein sequence ID" value="MFB5191171.1"/>
    <property type="molecule type" value="Genomic_DNA"/>
</dbReference>
<dbReference type="Proteomes" id="UP001579974">
    <property type="component" value="Unassembled WGS sequence"/>
</dbReference>
<feature type="transmembrane region" description="Helical" evidence="1">
    <location>
        <begin position="86"/>
        <end position="103"/>
    </location>
</feature>
<organism evidence="2 3">
    <name type="scientific">Alicyclobacillus fastidiosus</name>
    <dbReference type="NCBI Taxonomy" id="392011"/>
    <lineage>
        <taxon>Bacteria</taxon>
        <taxon>Bacillati</taxon>
        <taxon>Bacillota</taxon>
        <taxon>Bacilli</taxon>
        <taxon>Bacillales</taxon>
        <taxon>Alicyclobacillaceae</taxon>
        <taxon>Alicyclobacillus</taxon>
    </lineage>
</organism>